<proteinExistence type="predicted"/>
<gene>
    <name evidence="2" type="ORF">F5X71_36125</name>
</gene>
<sequence>MFSKLAKVANAAFAVALGAALLGTGAGAAQADPGPPVVGGGSGIIISDTPGALSDQLFECTVTTVGRDSAGRLVGFTAGHCGEPGYEVYAEANRDAGVIGRFVYSNHDLDYAVLQFNEGKIVPVNRIGNVTITGLGGPAQFPTIVCKEGRTTGNTCGISWGDVFGSNTETWSQMCVVEGDSGAPVVVGSTLVGMVNAYLALACFGPEVGTNMSTITDDVNARGGVGAGFQPI</sequence>
<dbReference type="SUPFAM" id="SSF50494">
    <property type="entry name" value="Trypsin-like serine proteases"/>
    <property type="match status" value="1"/>
</dbReference>
<evidence type="ECO:0000313" key="3">
    <source>
        <dbReference type="Proteomes" id="UP000501705"/>
    </source>
</evidence>
<dbReference type="RefSeq" id="WP_167466030.1">
    <property type="nucleotide sequence ID" value="NZ_CP046171.1"/>
</dbReference>
<dbReference type="GO" id="GO:0006508">
    <property type="term" value="P:proteolysis"/>
    <property type="evidence" value="ECO:0007669"/>
    <property type="project" value="UniProtKB-KW"/>
</dbReference>
<dbReference type="EMBL" id="CP046171">
    <property type="protein sequence ID" value="QIS07024.1"/>
    <property type="molecule type" value="Genomic_DNA"/>
</dbReference>
<name>A0A6G9Y1K1_NOCBR</name>
<feature type="signal peptide" evidence="1">
    <location>
        <begin position="1"/>
        <end position="31"/>
    </location>
</feature>
<keyword evidence="1" id="KW-0732">Signal</keyword>
<accession>A0A6G9Y1K1</accession>
<dbReference type="Gene3D" id="2.40.10.10">
    <property type="entry name" value="Trypsin-like serine proteases"/>
    <property type="match status" value="2"/>
</dbReference>
<reference evidence="2 3" key="1">
    <citation type="journal article" date="2019" name="ACS Chem. Biol.">
        <title>Identification and Mobilization of a Cryptic Antibiotic Biosynthesis Gene Locus from a Human-Pathogenic Nocardia Isolate.</title>
        <authorList>
            <person name="Herisse M."/>
            <person name="Ishida K."/>
            <person name="Porter J.L."/>
            <person name="Howden B."/>
            <person name="Hertweck C."/>
            <person name="Stinear T.P."/>
            <person name="Pidot S.J."/>
        </authorList>
    </citation>
    <scope>NUCLEOTIDE SEQUENCE [LARGE SCALE GENOMIC DNA]</scope>
    <source>
        <strain evidence="2 3">AUSMDU00024985</strain>
    </source>
</reference>
<organism evidence="2 3">
    <name type="scientific">Nocardia brasiliensis</name>
    <dbReference type="NCBI Taxonomy" id="37326"/>
    <lineage>
        <taxon>Bacteria</taxon>
        <taxon>Bacillati</taxon>
        <taxon>Actinomycetota</taxon>
        <taxon>Actinomycetes</taxon>
        <taxon>Mycobacteriales</taxon>
        <taxon>Nocardiaceae</taxon>
        <taxon>Nocardia</taxon>
    </lineage>
</organism>
<dbReference type="Proteomes" id="UP000501705">
    <property type="component" value="Chromosome"/>
</dbReference>
<keyword evidence="2" id="KW-0378">Hydrolase</keyword>
<evidence type="ECO:0000313" key="2">
    <source>
        <dbReference type="EMBL" id="QIS07024.1"/>
    </source>
</evidence>
<evidence type="ECO:0000256" key="1">
    <source>
        <dbReference type="SAM" id="SignalP"/>
    </source>
</evidence>
<protein>
    <submittedName>
        <fullName evidence="2">Serine protease</fullName>
    </submittedName>
</protein>
<dbReference type="InterPro" id="IPR043504">
    <property type="entry name" value="Peptidase_S1_PA_chymotrypsin"/>
</dbReference>
<dbReference type="InterPro" id="IPR009003">
    <property type="entry name" value="Peptidase_S1_PA"/>
</dbReference>
<feature type="chain" id="PRO_5026030426" evidence="1">
    <location>
        <begin position="32"/>
        <end position="232"/>
    </location>
</feature>
<keyword evidence="2" id="KW-0645">Protease</keyword>
<dbReference type="GO" id="GO:0008233">
    <property type="term" value="F:peptidase activity"/>
    <property type="evidence" value="ECO:0007669"/>
    <property type="project" value="UniProtKB-KW"/>
</dbReference>
<dbReference type="AlphaFoldDB" id="A0A6G9Y1K1"/>